<gene>
    <name evidence="1" type="ORF">R1sor_006419</name>
</gene>
<evidence type="ECO:0000313" key="1">
    <source>
        <dbReference type="EMBL" id="KAL3692768.1"/>
    </source>
</evidence>
<keyword evidence="2" id="KW-1185">Reference proteome</keyword>
<proteinExistence type="predicted"/>
<organism evidence="1 2">
    <name type="scientific">Riccia sorocarpa</name>
    <dbReference type="NCBI Taxonomy" id="122646"/>
    <lineage>
        <taxon>Eukaryota</taxon>
        <taxon>Viridiplantae</taxon>
        <taxon>Streptophyta</taxon>
        <taxon>Embryophyta</taxon>
        <taxon>Marchantiophyta</taxon>
        <taxon>Marchantiopsida</taxon>
        <taxon>Marchantiidae</taxon>
        <taxon>Marchantiales</taxon>
        <taxon>Ricciaceae</taxon>
        <taxon>Riccia</taxon>
    </lineage>
</organism>
<accession>A0ABD3HMX9</accession>
<dbReference type="Gene3D" id="1.10.287.950">
    <property type="entry name" value="Methyl-accepting chemotaxis protein"/>
    <property type="match status" value="1"/>
</dbReference>
<comment type="caution">
    <text evidence="1">The sequence shown here is derived from an EMBL/GenBank/DDBJ whole genome shotgun (WGS) entry which is preliminary data.</text>
</comment>
<dbReference type="Proteomes" id="UP001633002">
    <property type="component" value="Unassembled WGS sequence"/>
</dbReference>
<sequence>MEELSELMGTISQTMGKILQVIEKMPQTTEKLLQTVEILPQTMENIAQTTGKVPQTLEILTQTMEKMTQTTEKLLQTVEILPQTMENIAQTTGKVPQTLEILSPTKEKLEGQDDSTIYDLYDVYVYIRIQQQVVLDRRVVNTLSCRALYATVYIRATAPQARPARFADLQRGKYPDVRDFGDKLQWTGCPCNGSHLLSSSNQHSPIGDSFRDTWTGGVPRGIFLPCHL</sequence>
<dbReference type="EMBL" id="JBJQOH010000003">
    <property type="protein sequence ID" value="KAL3692768.1"/>
    <property type="molecule type" value="Genomic_DNA"/>
</dbReference>
<reference evidence="1 2" key="1">
    <citation type="submission" date="2024-09" db="EMBL/GenBank/DDBJ databases">
        <title>Chromosome-scale assembly of Riccia sorocarpa.</title>
        <authorList>
            <person name="Paukszto L."/>
        </authorList>
    </citation>
    <scope>NUCLEOTIDE SEQUENCE [LARGE SCALE GENOMIC DNA]</scope>
    <source>
        <strain evidence="1">LP-2024</strain>
        <tissue evidence="1">Aerial parts of the thallus</tissue>
    </source>
</reference>
<name>A0ABD3HMX9_9MARC</name>
<evidence type="ECO:0000313" key="2">
    <source>
        <dbReference type="Proteomes" id="UP001633002"/>
    </source>
</evidence>
<dbReference type="SUPFAM" id="SSF58104">
    <property type="entry name" value="Methyl-accepting chemotaxis protein (MCP) signaling domain"/>
    <property type="match status" value="1"/>
</dbReference>
<dbReference type="AlphaFoldDB" id="A0ABD3HMX9"/>
<protein>
    <submittedName>
        <fullName evidence="1">Uncharacterized protein</fullName>
    </submittedName>
</protein>